<dbReference type="OrthoDB" id="1643408at2"/>
<dbReference type="GO" id="GO:0016491">
    <property type="term" value="F:oxidoreductase activity"/>
    <property type="evidence" value="ECO:0007669"/>
    <property type="project" value="UniProtKB-KW"/>
</dbReference>
<evidence type="ECO:0000313" key="5">
    <source>
        <dbReference type="EMBL" id="PXW83431.1"/>
    </source>
</evidence>
<evidence type="ECO:0000256" key="1">
    <source>
        <dbReference type="ARBA" id="ARBA00022630"/>
    </source>
</evidence>
<proteinExistence type="predicted"/>
<gene>
    <name evidence="5" type="ORF">DFR56_116110</name>
</gene>
<dbReference type="InterPro" id="IPR029039">
    <property type="entry name" value="Flavoprotein-like_sf"/>
</dbReference>
<keyword evidence="6" id="KW-1185">Reference proteome</keyword>
<dbReference type="EMBL" id="QJJQ01000016">
    <property type="protein sequence ID" value="PXW83431.1"/>
    <property type="molecule type" value="Genomic_DNA"/>
</dbReference>
<dbReference type="AlphaFoldDB" id="A0A2V3VRF8"/>
<dbReference type="RefSeq" id="WP_110396950.1">
    <property type="nucleotide sequence ID" value="NZ_JBHUHB010000001.1"/>
</dbReference>
<dbReference type="Proteomes" id="UP000247978">
    <property type="component" value="Unassembled WGS sequence"/>
</dbReference>
<protein>
    <submittedName>
        <fullName evidence="5">FAD reductase [NAD(P)H]</fullName>
    </submittedName>
</protein>
<accession>A0A2V3VRF8</accession>
<evidence type="ECO:0000313" key="6">
    <source>
        <dbReference type="Proteomes" id="UP000247978"/>
    </source>
</evidence>
<keyword evidence="1" id="KW-0285">Flavoprotein</keyword>
<dbReference type="InterPro" id="IPR005025">
    <property type="entry name" value="FMN_Rdtase-like_dom"/>
</dbReference>
<dbReference type="Pfam" id="PF03358">
    <property type="entry name" value="FMN_red"/>
    <property type="match status" value="1"/>
</dbReference>
<reference evidence="5 6" key="1">
    <citation type="submission" date="2018-05" db="EMBL/GenBank/DDBJ databases">
        <title>Genomic Encyclopedia of Type Strains, Phase IV (KMG-IV): sequencing the most valuable type-strain genomes for metagenomic binning, comparative biology and taxonomic classification.</title>
        <authorList>
            <person name="Goeker M."/>
        </authorList>
    </citation>
    <scope>NUCLEOTIDE SEQUENCE [LARGE SCALE GENOMIC DNA]</scope>
    <source>
        <strain evidence="5 6">DSM 28556</strain>
    </source>
</reference>
<sequence length="185" mass="20684">MKVLGISGTIIGAKPIAILSKILANIEMKVDWDVELLDLSKYDIEFCDGRQESDYSIHTQTVIQKLKEADAYIISTPIFNGSFPAPLKNVIDLISPQHFEGKIMGFAAAAGNANHYLVIENQLRPIASYLQTYVAPTYIFALPDSYDEKNNVVCSKVLEDINQMTNQFINLSKVINQERVDAKNE</sequence>
<name>A0A2V3VRF8_9BACI</name>
<dbReference type="SUPFAM" id="SSF52218">
    <property type="entry name" value="Flavoproteins"/>
    <property type="match status" value="1"/>
</dbReference>
<evidence type="ECO:0000256" key="2">
    <source>
        <dbReference type="ARBA" id="ARBA00022643"/>
    </source>
</evidence>
<dbReference type="PANTHER" id="PTHR43408:SF2">
    <property type="entry name" value="FMN REDUCTASE (NADPH)"/>
    <property type="match status" value="1"/>
</dbReference>
<dbReference type="InterPro" id="IPR051814">
    <property type="entry name" value="NAD(P)H-dep_FMN_reductase"/>
</dbReference>
<dbReference type="PANTHER" id="PTHR43408">
    <property type="entry name" value="FMN REDUCTASE (NADPH)"/>
    <property type="match status" value="1"/>
</dbReference>
<keyword evidence="3" id="KW-0560">Oxidoreductase</keyword>
<dbReference type="Gene3D" id="3.40.50.360">
    <property type="match status" value="1"/>
</dbReference>
<evidence type="ECO:0000256" key="3">
    <source>
        <dbReference type="ARBA" id="ARBA00023002"/>
    </source>
</evidence>
<comment type="caution">
    <text evidence="5">The sequence shown here is derived from an EMBL/GenBank/DDBJ whole genome shotgun (WGS) entry which is preliminary data.</text>
</comment>
<evidence type="ECO:0000259" key="4">
    <source>
        <dbReference type="Pfam" id="PF03358"/>
    </source>
</evidence>
<organism evidence="5 6">
    <name type="scientific">Pseudogracilibacillus auburnensis</name>
    <dbReference type="NCBI Taxonomy" id="1494959"/>
    <lineage>
        <taxon>Bacteria</taxon>
        <taxon>Bacillati</taxon>
        <taxon>Bacillota</taxon>
        <taxon>Bacilli</taxon>
        <taxon>Bacillales</taxon>
        <taxon>Bacillaceae</taxon>
        <taxon>Pseudogracilibacillus</taxon>
    </lineage>
</organism>
<feature type="domain" description="NADPH-dependent FMN reductase-like" evidence="4">
    <location>
        <begin position="1"/>
        <end position="144"/>
    </location>
</feature>
<keyword evidence="2" id="KW-0288">FMN</keyword>